<feature type="repeat" description="TPR" evidence="3">
    <location>
        <begin position="292"/>
        <end position="325"/>
    </location>
</feature>
<dbReference type="PROSITE" id="PS51996">
    <property type="entry name" value="TR_MART"/>
    <property type="match status" value="1"/>
</dbReference>
<dbReference type="SUPFAM" id="SSF48452">
    <property type="entry name" value="TPR-like"/>
    <property type="match status" value="1"/>
</dbReference>
<protein>
    <submittedName>
        <fullName evidence="4">Uncharacterized protein</fullName>
    </submittedName>
</protein>
<dbReference type="Gene3D" id="1.25.40.10">
    <property type="entry name" value="Tetratricopeptide repeat domain"/>
    <property type="match status" value="2"/>
</dbReference>
<dbReference type="PANTHER" id="PTHR45641">
    <property type="entry name" value="TETRATRICOPEPTIDE REPEAT PROTEIN (AFU_ORTHOLOGUE AFUA_6G03870)"/>
    <property type="match status" value="1"/>
</dbReference>
<evidence type="ECO:0000256" key="1">
    <source>
        <dbReference type="ARBA" id="ARBA00022737"/>
    </source>
</evidence>
<dbReference type="PROSITE" id="PS50005">
    <property type="entry name" value="TPR"/>
    <property type="match status" value="4"/>
</dbReference>
<comment type="caution">
    <text evidence="4">The sequence shown here is derived from an EMBL/GenBank/DDBJ whole genome shotgun (WGS) entry which is preliminary data.</text>
</comment>
<keyword evidence="2 3" id="KW-0802">TPR repeat</keyword>
<dbReference type="SMART" id="SM00028">
    <property type="entry name" value="TPR"/>
    <property type="match status" value="6"/>
</dbReference>
<feature type="repeat" description="TPR" evidence="3">
    <location>
        <begin position="376"/>
        <end position="409"/>
    </location>
</feature>
<dbReference type="OrthoDB" id="6430112at2759"/>
<dbReference type="InterPro" id="IPR019734">
    <property type="entry name" value="TPR_rpt"/>
</dbReference>
<reference evidence="4" key="1">
    <citation type="submission" date="2021-02" db="EMBL/GenBank/DDBJ databases">
        <authorList>
            <person name="Nowell W R."/>
        </authorList>
    </citation>
    <scope>NUCLEOTIDE SEQUENCE</scope>
</reference>
<organism evidence="4 5">
    <name type="scientific">Adineta steineri</name>
    <dbReference type="NCBI Taxonomy" id="433720"/>
    <lineage>
        <taxon>Eukaryota</taxon>
        <taxon>Metazoa</taxon>
        <taxon>Spiralia</taxon>
        <taxon>Gnathifera</taxon>
        <taxon>Rotifera</taxon>
        <taxon>Eurotatoria</taxon>
        <taxon>Bdelloidea</taxon>
        <taxon>Adinetida</taxon>
        <taxon>Adinetidae</taxon>
        <taxon>Adineta</taxon>
    </lineage>
</organism>
<evidence type="ECO:0000313" key="4">
    <source>
        <dbReference type="EMBL" id="CAF1504898.1"/>
    </source>
</evidence>
<feature type="repeat" description="TPR" evidence="3">
    <location>
        <begin position="208"/>
        <end position="241"/>
    </location>
</feature>
<dbReference type="PANTHER" id="PTHR45641:SF19">
    <property type="entry name" value="NEPHROCYSTIN-3"/>
    <property type="match status" value="1"/>
</dbReference>
<accession>A0A815TK31</accession>
<dbReference type="Proteomes" id="UP000663891">
    <property type="component" value="Unassembled WGS sequence"/>
</dbReference>
<dbReference type="AlphaFoldDB" id="A0A815TK31"/>
<dbReference type="EMBL" id="CAJNON010002249">
    <property type="protein sequence ID" value="CAF1504898.1"/>
    <property type="molecule type" value="Genomic_DNA"/>
</dbReference>
<proteinExistence type="predicted"/>
<dbReference type="Gene3D" id="3.90.176.10">
    <property type="entry name" value="Toxin ADP-ribosyltransferase, Chain A, domain 1"/>
    <property type="match status" value="1"/>
</dbReference>
<dbReference type="InterPro" id="IPR011990">
    <property type="entry name" value="TPR-like_helical_dom_sf"/>
</dbReference>
<evidence type="ECO:0000256" key="2">
    <source>
        <dbReference type="ARBA" id="ARBA00022803"/>
    </source>
</evidence>
<evidence type="ECO:0000313" key="5">
    <source>
        <dbReference type="Proteomes" id="UP000663891"/>
    </source>
</evidence>
<sequence length="435" mass="49805">MLNKAFRTTNIDVLIHFRTVIRDIKYQLIKEQLSSPVRVYRAQLISSEEIAILQRSVGEIISINSFFSSSIDRAYIVFLLDSGASDGLERVLFEIDADPHVMNTKPFADISSYSFFPTETEVLFMAGCMFRLVSLRQENGINVVHLTICSDDDNCLKKLFKHAREEIGEMNNLCTLGFLLFKPGKFEAAKKCLLQYLKELPEHHTDEAQCLLRLGNVLHELGEYDESLHMYNKALKINERTLAATDPIIGNNYNNLGIVYMSQGDMKQALSSYEKAFDIYKRAYGEDHERITISLDNIGSVYREEKKYDKALEYFRKSLAIKEHLFPADHPRSAASHGYIADVAFDTGHLDLAMEHFQLQLKMLLKSLPHDHLDIADCYTSIAIILQRQGDFMEALRMFEKANSINIKSLPPSHPRMIDVKKLLQHIQAVKTIMN</sequence>
<gene>
    <name evidence="4" type="ORF">VCS650_LOCUS42451</name>
</gene>
<evidence type="ECO:0000256" key="3">
    <source>
        <dbReference type="PROSITE-ProRule" id="PRU00339"/>
    </source>
</evidence>
<feature type="repeat" description="TPR" evidence="3">
    <location>
        <begin position="250"/>
        <end position="283"/>
    </location>
</feature>
<dbReference type="SUPFAM" id="SSF56399">
    <property type="entry name" value="ADP-ribosylation"/>
    <property type="match status" value="1"/>
</dbReference>
<dbReference type="PROSITE" id="PS50293">
    <property type="entry name" value="TPR_REGION"/>
    <property type="match status" value="2"/>
</dbReference>
<dbReference type="Pfam" id="PF13424">
    <property type="entry name" value="TPR_12"/>
    <property type="match status" value="3"/>
</dbReference>
<keyword evidence="1" id="KW-0677">Repeat</keyword>
<name>A0A815TK31_9BILA</name>